<protein>
    <submittedName>
        <fullName evidence="6">Uncharacterized protein</fullName>
    </submittedName>
</protein>
<dbReference type="PANTHER" id="PTHR10218:SF302">
    <property type="entry name" value="GUANINE NUCLEOTIDE-BINDING PROTEIN ALPHA-5 SUBUNIT"/>
    <property type="match status" value="1"/>
</dbReference>
<accession>X6NY48</accession>
<dbReference type="GO" id="GO:0007188">
    <property type="term" value="P:adenylate cyclase-modulating G protein-coupled receptor signaling pathway"/>
    <property type="evidence" value="ECO:0007669"/>
    <property type="project" value="TreeGrafter"/>
</dbReference>
<dbReference type="GO" id="GO:0005737">
    <property type="term" value="C:cytoplasm"/>
    <property type="evidence" value="ECO:0007669"/>
    <property type="project" value="TreeGrafter"/>
</dbReference>
<keyword evidence="7" id="KW-1185">Reference proteome</keyword>
<dbReference type="GO" id="GO:0046872">
    <property type="term" value="F:metal ion binding"/>
    <property type="evidence" value="ECO:0007669"/>
    <property type="project" value="UniProtKB-KW"/>
</dbReference>
<proteinExistence type="predicted"/>
<organism evidence="6 7">
    <name type="scientific">Reticulomyxa filosa</name>
    <dbReference type="NCBI Taxonomy" id="46433"/>
    <lineage>
        <taxon>Eukaryota</taxon>
        <taxon>Sar</taxon>
        <taxon>Rhizaria</taxon>
        <taxon>Retaria</taxon>
        <taxon>Foraminifera</taxon>
        <taxon>Monothalamids</taxon>
        <taxon>Reticulomyxidae</taxon>
        <taxon>Reticulomyxa</taxon>
    </lineage>
</organism>
<feature type="binding site" evidence="5">
    <location>
        <position position="43"/>
    </location>
    <ligand>
        <name>Mg(2+)</name>
        <dbReference type="ChEBI" id="CHEBI:18420"/>
    </ligand>
</feature>
<dbReference type="PROSITE" id="PS51882">
    <property type="entry name" value="G_ALPHA"/>
    <property type="match status" value="1"/>
</dbReference>
<keyword evidence="3 4" id="KW-0342">GTP-binding</keyword>
<evidence type="ECO:0000256" key="2">
    <source>
        <dbReference type="ARBA" id="ARBA00022741"/>
    </source>
</evidence>
<feature type="binding site" evidence="4">
    <location>
        <begin position="188"/>
        <end position="194"/>
    </location>
    <ligand>
        <name>GTP</name>
        <dbReference type="ChEBI" id="CHEBI:37565"/>
    </ligand>
</feature>
<dbReference type="PRINTS" id="PR00318">
    <property type="entry name" value="GPROTEINA"/>
</dbReference>
<reference evidence="6 7" key="1">
    <citation type="journal article" date="2013" name="Curr. Biol.">
        <title>The Genome of the Foraminiferan Reticulomyxa filosa.</title>
        <authorList>
            <person name="Glockner G."/>
            <person name="Hulsmann N."/>
            <person name="Schleicher M."/>
            <person name="Noegel A.A."/>
            <person name="Eichinger L."/>
            <person name="Gallinger C."/>
            <person name="Pawlowski J."/>
            <person name="Sierra R."/>
            <person name="Euteneuer U."/>
            <person name="Pillet L."/>
            <person name="Moustafa A."/>
            <person name="Platzer M."/>
            <person name="Groth M."/>
            <person name="Szafranski K."/>
            <person name="Schliwa M."/>
        </authorList>
    </citation>
    <scope>NUCLEOTIDE SEQUENCE [LARGE SCALE GENOMIC DNA]</scope>
</reference>
<dbReference type="GO" id="GO:0001664">
    <property type="term" value="F:G protein-coupled receptor binding"/>
    <property type="evidence" value="ECO:0007669"/>
    <property type="project" value="TreeGrafter"/>
</dbReference>
<keyword evidence="2 4" id="KW-0547">Nucleotide-binding</keyword>
<evidence type="ECO:0000256" key="4">
    <source>
        <dbReference type="PIRSR" id="PIRSR601019-1"/>
    </source>
</evidence>
<keyword evidence="5" id="KW-0460">Magnesium</keyword>
<evidence type="ECO:0000256" key="1">
    <source>
        <dbReference type="ARBA" id="ARBA00022723"/>
    </source>
</evidence>
<keyword evidence="1 5" id="KW-0479">Metal-binding</keyword>
<dbReference type="AlphaFoldDB" id="X6NY48"/>
<dbReference type="OrthoDB" id="5817230at2759"/>
<dbReference type="InterPro" id="IPR011025">
    <property type="entry name" value="GproteinA_insert"/>
</dbReference>
<dbReference type="EMBL" id="ASPP01005304">
    <property type="protein sequence ID" value="ETO30803.1"/>
    <property type="molecule type" value="Genomic_DNA"/>
</dbReference>
<dbReference type="Proteomes" id="UP000023152">
    <property type="component" value="Unassembled WGS sequence"/>
</dbReference>
<feature type="non-terminal residue" evidence="6">
    <location>
        <position position="238"/>
    </location>
</feature>
<evidence type="ECO:0000313" key="6">
    <source>
        <dbReference type="EMBL" id="ETO30803.1"/>
    </source>
</evidence>
<dbReference type="SUPFAM" id="SSF47895">
    <property type="entry name" value="Transducin (alpha subunit), insertion domain"/>
    <property type="match status" value="1"/>
</dbReference>
<dbReference type="InterPro" id="IPR001019">
    <property type="entry name" value="Gprotein_alpha_su"/>
</dbReference>
<evidence type="ECO:0000256" key="5">
    <source>
        <dbReference type="PIRSR" id="PIRSR601019-2"/>
    </source>
</evidence>
<evidence type="ECO:0000256" key="3">
    <source>
        <dbReference type="ARBA" id="ARBA00023134"/>
    </source>
</evidence>
<feature type="binding site" evidence="5">
    <location>
        <position position="194"/>
    </location>
    <ligand>
        <name>Mg(2+)</name>
        <dbReference type="ChEBI" id="CHEBI:18420"/>
    </ligand>
</feature>
<dbReference type="GO" id="GO:0005834">
    <property type="term" value="C:heterotrimeric G-protein complex"/>
    <property type="evidence" value="ECO:0007669"/>
    <property type="project" value="TreeGrafter"/>
</dbReference>
<gene>
    <name evidence="6" type="ORF">RFI_06317</name>
</gene>
<name>X6NY48_RETFI</name>
<dbReference type="GO" id="GO:0005525">
    <property type="term" value="F:GTP binding"/>
    <property type="evidence" value="ECO:0007669"/>
    <property type="project" value="UniProtKB-KW"/>
</dbReference>
<dbReference type="PANTHER" id="PTHR10218">
    <property type="entry name" value="GTP-BINDING PROTEIN ALPHA SUBUNIT"/>
    <property type="match status" value="1"/>
</dbReference>
<sequence>MGCCTSQLLKTKKIEPKRQEEKKTNVENGRKLLLLGTGASGKSTVFKSLRRSRGEIIAEPSATMRTVWVLRQTLIEVMEKLLMRSNVLYEENKEQNADCLIEETEETTKHIRLIVETGKFTYGEQSGSSEEELVFLGDSLAYLWKLRPIQATFAKRGRFAYTDNADYFFEKATEVFHPKFLPTEEDFLKARVRTTGYFIYIKKKVFTNVINNMYLCVHCEYNIGCDEYAFTQENITYK</sequence>
<dbReference type="SMART" id="SM00275">
    <property type="entry name" value="G_alpha"/>
    <property type="match status" value="1"/>
</dbReference>
<dbReference type="GO" id="GO:0003924">
    <property type="term" value="F:GTPase activity"/>
    <property type="evidence" value="ECO:0007669"/>
    <property type="project" value="InterPro"/>
</dbReference>
<comment type="caution">
    <text evidence="6">The sequence shown here is derived from an EMBL/GenBank/DDBJ whole genome shotgun (WGS) entry which is preliminary data.</text>
</comment>
<dbReference type="Gene3D" id="1.10.400.10">
    <property type="entry name" value="GI Alpha 1, domain 2-like"/>
    <property type="match status" value="1"/>
</dbReference>
<dbReference type="GO" id="GO:0031683">
    <property type="term" value="F:G-protein beta/gamma-subunit complex binding"/>
    <property type="evidence" value="ECO:0007669"/>
    <property type="project" value="InterPro"/>
</dbReference>
<evidence type="ECO:0000313" key="7">
    <source>
        <dbReference type="Proteomes" id="UP000023152"/>
    </source>
</evidence>
<dbReference type="Pfam" id="PF00503">
    <property type="entry name" value="G-alpha"/>
    <property type="match status" value="1"/>
</dbReference>